<protein>
    <recommendedName>
        <fullName evidence="11">TonB C-terminal domain-containing protein</fullName>
    </recommendedName>
</protein>
<dbReference type="Pfam" id="PF03544">
    <property type="entry name" value="TonB_C"/>
    <property type="match status" value="1"/>
</dbReference>
<gene>
    <name evidence="12" type="ORF">S12H4_25955</name>
</gene>
<dbReference type="EMBL" id="BARW01014679">
    <property type="protein sequence ID" value="GAI78661.1"/>
    <property type="molecule type" value="Genomic_DNA"/>
</dbReference>
<dbReference type="PROSITE" id="PS52015">
    <property type="entry name" value="TONB_CTD"/>
    <property type="match status" value="1"/>
</dbReference>
<dbReference type="InterPro" id="IPR006260">
    <property type="entry name" value="TonB/TolA_C"/>
</dbReference>
<dbReference type="InterPro" id="IPR037682">
    <property type="entry name" value="TonB_C"/>
</dbReference>
<evidence type="ECO:0000256" key="3">
    <source>
        <dbReference type="ARBA" id="ARBA00022448"/>
    </source>
</evidence>
<keyword evidence="9" id="KW-0472">Membrane</keyword>
<dbReference type="SUPFAM" id="SSF74653">
    <property type="entry name" value="TolA/TonB C-terminal domain"/>
    <property type="match status" value="1"/>
</dbReference>
<keyword evidence="8" id="KW-1133">Transmembrane helix</keyword>
<organism evidence="12">
    <name type="scientific">marine sediment metagenome</name>
    <dbReference type="NCBI Taxonomy" id="412755"/>
    <lineage>
        <taxon>unclassified sequences</taxon>
        <taxon>metagenomes</taxon>
        <taxon>ecological metagenomes</taxon>
    </lineage>
</organism>
<reference evidence="12" key="1">
    <citation type="journal article" date="2014" name="Front. Microbiol.">
        <title>High frequency of phylogenetically diverse reductive dehalogenase-homologous genes in deep subseafloor sedimentary metagenomes.</title>
        <authorList>
            <person name="Kawai M."/>
            <person name="Futagami T."/>
            <person name="Toyoda A."/>
            <person name="Takaki Y."/>
            <person name="Nishi S."/>
            <person name="Hori S."/>
            <person name="Arai W."/>
            <person name="Tsubouchi T."/>
            <person name="Morono Y."/>
            <person name="Uchiyama I."/>
            <person name="Ito T."/>
            <person name="Fujiyama A."/>
            <person name="Inagaki F."/>
            <person name="Takami H."/>
        </authorList>
    </citation>
    <scope>NUCLEOTIDE SEQUENCE</scope>
    <source>
        <strain evidence="12">Expedition CK06-06</strain>
    </source>
</reference>
<dbReference type="AlphaFoldDB" id="X1SHN6"/>
<evidence type="ECO:0000256" key="2">
    <source>
        <dbReference type="ARBA" id="ARBA00006555"/>
    </source>
</evidence>
<evidence type="ECO:0000256" key="4">
    <source>
        <dbReference type="ARBA" id="ARBA00022475"/>
    </source>
</evidence>
<feature type="compositionally biased region" description="Acidic residues" evidence="10">
    <location>
        <begin position="15"/>
        <end position="26"/>
    </location>
</feature>
<evidence type="ECO:0000256" key="10">
    <source>
        <dbReference type="SAM" id="MobiDB-lite"/>
    </source>
</evidence>
<keyword evidence="4" id="KW-1003">Cell membrane</keyword>
<keyword evidence="5" id="KW-0997">Cell inner membrane</keyword>
<keyword evidence="3" id="KW-0813">Transport</keyword>
<evidence type="ECO:0000259" key="11">
    <source>
        <dbReference type="PROSITE" id="PS52015"/>
    </source>
</evidence>
<dbReference type="PANTHER" id="PTHR33446:SF2">
    <property type="entry name" value="PROTEIN TONB"/>
    <property type="match status" value="1"/>
</dbReference>
<dbReference type="PANTHER" id="PTHR33446">
    <property type="entry name" value="PROTEIN TONB-RELATED"/>
    <property type="match status" value="1"/>
</dbReference>
<evidence type="ECO:0000256" key="7">
    <source>
        <dbReference type="ARBA" id="ARBA00022927"/>
    </source>
</evidence>
<comment type="caution">
    <text evidence="12">The sequence shown here is derived from an EMBL/GenBank/DDBJ whole genome shotgun (WGS) entry which is preliminary data.</text>
</comment>
<evidence type="ECO:0000256" key="5">
    <source>
        <dbReference type="ARBA" id="ARBA00022519"/>
    </source>
</evidence>
<evidence type="ECO:0000313" key="12">
    <source>
        <dbReference type="EMBL" id="GAI78661.1"/>
    </source>
</evidence>
<dbReference type="NCBIfam" id="TIGR01352">
    <property type="entry name" value="tonB_Cterm"/>
    <property type="match status" value="1"/>
</dbReference>
<evidence type="ECO:0000256" key="6">
    <source>
        <dbReference type="ARBA" id="ARBA00022692"/>
    </source>
</evidence>
<keyword evidence="7" id="KW-0653">Protein transport</keyword>
<feature type="domain" description="TonB C-terminal" evidence="11">
    <location>
        <begin position="173"/>
        <end position="263"/>
    </location>
</feature>
<accession>X1SHN6</accession>
<feature type="compositionally biased region" description="Basic and acidic residues" evidence="10">
    <location>
        <begin position="1"/>
        <end position="14"/>
    </location>
</feature>
<dbReference type="GO" id="GO:0031992">
    <property type="term" value="F:energy transducer activity"/>
    <property type="evidence" value="ECO:0007669"/>
    <property type="project" value="TreeGrafter"/>
</dbReference>
<dbReference type="GO" id="GO:0098797">
    <property type="term" value="C:plasma membrane protein complex"/>
    <property type="evidence" value="ECO:0007669"/>
    <property type="project" value="TreeGrafter"/>
</dbReference>
<keyword evidence="6" id="KW-0812">Transmembrane</keyword>
<evidence type="ECO:0000256" key="8">
    <source>
        <dbReference type="ARBA" id="ARBA00022989"/>
    </source>
</evidence>
<dbReference type="InterPro" id="IPR051045">
    <property type="entry name" value="TonB-dependent_transducer"/>
</dbReference>
<comment type="similarity">
    <text evidence="2">Belongs to the TonB family.</text>
</comment>
<dbReference type="GO" id="GO:0015031">
    <property type="term" value="P:protein transport"/>
    <property type="evidence" value="ECO:0007669"/>
    <property type="project" value="UniProtKB-KW"/>
</dbReference>
<feature type="non-terminal residue" evidence="12">
    <location>
        <position position="1"/>
    </location>
</feature>
<feature type="region of interest" description="Disordered" evidence="10">
    <location>
        <begin position="1"/>
        <end position="26"/>
    </location>
</feature>
<proteinExistence type="inferred from homology"/>
<dbReference type="Gene3D" id="3.30.1150.10">
    <property type="match status" value="1"/>
</dbReference>
<evidence type="ECO:0000256" key="1">
    <source>
        <dbReference type="ARBA" id="ARBA00004383"/>
    </source>
</evidence>
<evidence type="ECO:0000256" key="9">
    <source>
        <dbReference type="ARBA" id="ARBA00023136"/>
    </source>
</evidence>
<name>X1SHN6_9ZZZZ</name>
<sequence>ADNIKEEKTYKAEEEAAYAEEETEDLAGIEELISEPAKKRDMRSEDVKVLQIEPEKDISHLEKTERTEDKIAEVNLQGEDTTGVLLEVAGVAYAKSVAETTTKAIAQNQPEMLEEAADKGRDIIEKPRIEMVAVEYSPESRKKTKTIVYDSTPEESESEIFNIVEEMPEFKKRGYKDFEEFIQKNLRYPEEAVEKEISGIVIVQFVIDVTGKIKNIEIVKKVYPLLDKEAVRVISSSPKWKPGKQQGVKVKVNLTHPVEFKIK</sequence>
<dbReference type="GO" id="GO:0055085">
    <property type="term" value="P:transmembrane transport"/>
    <property type="evidence" value="ECO:0007669"/>
    <property type="project" value="InterPro"/>
</dbReference>
<comment type="subcellular location">
    <subcellularLocation>
        <location evidence="1">Cell inner membrane</location>
        <topology evidence="1">Single-pass membrane protein</topology>
        <orientation evidence="1">Periplasmic side</orientation>
    </subcellularLocation>
</comment>